<dbReference type="SUPFAM" id="SSF53681">
    <property type="entry name" value="Aspartate/glutamate racemase"/>
    <property type="match status" value="2"/>
</dbReference>
<dbReference type="PANTHER" id="PTHR21198">
    <property type="entry name" value="GLUTAMATE RACEMASE"/>
    <property type="match status" value="1"/>
</dbReference>
<feature type="binding site" evidence="8">
    <location>
        <begin position="185"/>
        <end position="186"/>
    </location>
    <ligand>
        <name>substrate</name>
    </ligand>
</feature>
<dbReference type="GO" id="GO:0009252">
    <property type="term" value="P:peptidoglycan biosynthetic process"/>
    <property type="evidence" value="ECO:0007669"/>
    <property type="project" value="UniProtKB-UniRule"/>
</dbReference>
<name>A0A1V4EUQ6_9BACL</name>
<keyword evidence="10" id="KW-1185">Reference proteome</keyword>
<organism evidence="9 10">
    <name type="scientific">Ferroacidibacillus organovorans</name>
    <dbReference type="NCBI Taxonomy" id="1765683"/>
    <lineage>
        <taxon>Bacteria</taxon>
        <taxon>Bacillati</taxon>
        <taxon>Bacillota</taxon>
        <taxon>Bacilli</taxon>
        <taxon>Bacillales</taxon>
        <taxon>Alicyclobacillaceae</taxon>
        <taxon>Ferroacidibacillus</taxon>
    </lineage>
</organism>
<comment type="catalytic activity">
    <reaction evidence="1 8">
        <text>L-glutamate = D-glutamate</text>
        <dbReference type="Rhea" id="RHEA:12813"/>
        <dbReference type="ChEBI" id="CHEBI:29985"/>
        <dbReference type="ChEBI" id="CHEBI:29986"/>
        <dbReference type="EC" id="5.1.1.3"/>
    </reaction>
</comment>
<evidence type="ECO:0000256" key="1">
    <source>
        <dbReference type="ARBA" id="ARBA00001602"/>
    </source>
</evidence>
<evidence type="ECO:0000313" key="10">
    <source>
        <dbReference type="Proteomes" id="UP000190229"/>
    </source>
</evidence>
<proteinExistence type="inferred from homology"/>
<dbReference type="PROSITE" id="PS00923">
    <property type="entry name" value="ASP_GLU_RACEMASE_1"/>
    <property type="match status" value="1"/>
</dbReference>
<feature type="binding site" evidence="8">
    <location>
        <begin position="42"/>
        <end position="43"/>
    </location>
    <ligand>
        <name>substrate</name>
    </ligand>
</feature>
<dbReference type="GO" id="GO:0008881">
    <property type="term" value="F:glutamate racemase activity"/>
    <property type="evidence" value="ECO:0007669"/>
    <property type="project" value="UniProtKB-UniRule"/>
</dbReference>
<dbReference type="EMBL" id="MWPS01000016">
    <property type="protein sequence ID" value="OPG16378.1"/>
    <property type="molecule type" value="Genomic_DNA"/>
</dbReference>
<feature type="active site" description="Proton donor/acceptor" evidence="8">
    <location>
        <position position="184"/>
    </location>
</feature>
<dbReference type="GO" id="GO:0071555">
    <property type="term" value="P:cell wall organization"/>
    <property type="evidence" value="ECO:0007669"/>
    <property type="project" value="UniProtKB-KW"/>
</dbReference>
<keyword evidence="4 8" id="KW-0573">Peptidoglycan synthesis</keyword>
<dbReference type="UniPathway" id="UPA00219"/>
<dbReference type="InterPro" id="IPR004391">
    <property type="entry name" value="Glu_race"/>
</dbReference>
<dbReference type="NCBIfam" id="NF002035">
    <property type="entry name" value="PRK00865.1-3"/>
    <property type="match status" value="1"/>
</dbReference>
<evidence type="ECO:0000256" key="3">
    <source>
        <dbReference type="ARBA" id="ARBA00022960"/>
    </source>
</evidence>
<dbReference type="InterPro" id="IPR018187">
    <property type="entry name" value="Asp/Glu_racemase_AS_1"/>
</dbReference>
<reference evidence="9 10" key="1">
    <citation type="submission" date="2017-02" db="EMBL/GenBank/DDBJ databases">
        <title>Draft genome of Acidibacillus ferrooxidans Huett2.</title>
        <authorList>
            <person name="Schopf S."/>
        </authorList>
    </citation>
    <scope>NUCLEOTIDE SEQUENCE [LARGE SCALE GENOMIC DNA]</scope>
    <source>
        <strain evidence="9 10">Huett2</strain>
    </source>
</reference>
<dbReference type="InterPro" id="IPR033134">
    <property type="entry name" value="Asp/Glu_racemase_AS_2"/>
</dbReference>
<dbReference type="PANTHER" id="PTHR21198:SF2">
    <property type="entry name" value="GLUTAMATE RACEMASE"/>
    <property type="match status" value="1"/>
</dbReference>
<dbReference type="Pfam" id="PF01177">
    <property type="entry name" value="Asp_Glu_race"/>
    <property type="match status" value="1"/>
</dbReference>
<feature type="active site" description="Proton donor/acceptor" evidence="8">
    <location>
        <position position="73"/>
    </location>
</feature>
<keyword evidence="6 8" id="KW-0961">Cell wall biogenesis/degradation</keyword>
<evidence type="ECO:0000256" key="7">
    <source>
        <dbReference type="ARBA" id="ARBA00070053"/>
    </source>
</evidence>
<dbReference type="NCBIfam" id="TIGR00067">
    <property type="entry name" value="glut_race"/>
    <property type="match status" value="1"/>
</dbReference>
<feature type="binding site" evidence="8">
    <location>
        <begin position="74"/>
        <end position="75"/>
    </location>
    <ligand>
        <name>substrate</name>
    </ligand>
</feature>
<keyword evidence="3 8" id="KW-0133">Cell shape</keyword>
<dbReference type="InterPro" id="IPR001920">
    <property type="entry name" value="Asp/Glu_race"/>
</dbReference>
<comment type="function">
    <text evidence="8">Provides the (R)-glutamate required for cell wall biosynthesis.</text>
</comment>
<dbReference type="GO" id="GO:0008360">
    <property type="term" value="P:regulation of cell shape"/>
    <property type="evidence" value="ECO:0007669"/>
    <property type="project" value="UniProtKB-KW"/>
</dbReference>
<evidence type="ECO:0000313" key="9">
    <source>
        <dbReference type="EMBL" id="OPG16378.1"/>
    </source>
</evidence>
<feature type="binding site" evidence="8">
    <location>
        <begin position="10"/>
        <end position="11"/>
    </location>
    <ligand>
        <name>substrate</name>
    </ligand>
</feature>
<accession>A0A1V4EUQ6</accession>
<sequence>MRNQPIGVMDSGVGGMTVVAELFRQLPRESILFYGDSARCPYGNRPAEEIRAFTFEALDYLVLQGVKMLVIACNTATAICLSEARERYAIPVIGVISPGARAAIAATTSHRIGVIGTRATIESDRYARALQMIHPDLFVASHACPRFVDLVESGRFDDPAILDEIEKELLPLQSREIDTLILGCTHYPLLADAISVVMGERVTLINSAEETARDVSHWLSEENLMREEGHPPTHVFLTSGEIEPFREIALRWLGFSPFVSQVRVWGQSCFDSPRVR</sequence>
<keyword evidence="5 8" id="KW-0413">Isomerase</keyword>
<dbReference type="FunFam" id="3.40.50.1860:FF:000002">
    <property type="entry name" value="Glutamate racemase"/>
    <property type="match status" value="1"/>
</dbReference>
<comment type="caution">
    <text evidence="9">The sequence shown here is derived from an EMBL/GenBank/DDBJ whole genome shotgun (WGS) entry which is preliminary data.</text>
</comment>
<evidence type="ECO:0000256" key="8">
    <source>
        <dbReference type="HAMAP-Rule" id="MF_00258"/>
    </source>
</evidence>
<dbReference type="InterPro" id="IPR015942">
    <property type="entry name" value="Asp/Glu/hydantoin_racemase"/>
</dbReference>
<dbReference type="Proteomes" id="UP000190229">
    <property type="component" value="Unassembled WGS sequence"/>
</dbReference>
<dbReference type="AlphaFoldDB" id="A0A1V4EUQ6"/>
<comment type="pathway">
    <text evidence="8">Cell wall biogenesis; peptidoglycan biosynthesis.</text>
</comment>
<dbReference type="EC" id="5.1.1.3" evidence="2 8"/>
<comment type="similarity">
    <text evidence="8">Belongs to the aspartate/glutamate racemases family.</text>
</comment>
<dbReference type="Gene3D" id="3.40.50.1860">
    <property type="match status" value="2"/>
</dbReference>
<protein>
    <recommendedName>
        <fullName evidence="7 8">Glutamate racemase</fullName>
        <ecNumber evidence="2 8">5.1.1.3</ecNumber>
    </recommendedName>
</protein>
<evidence type="ECO:0000256" key="2">
    <source>
        <dbReference type="ARBA" id="ARBA00013090"/>
    </source>
</evidence>
<evidence type="ECO:0000256" key="4">
    <source>
        <dbReference type="ARBA" id="ARBA00022984"/>
    </source>
</evidence>
<evidence type="ECO:0000256" key="6">
    <source>
        <dbReference type="ARBA" id="ARBA00023316"/>
    </source>
</evidence>
<dbReference type="HAMAP" id="MF_00258">
    <property type="entry name" value="Glu_racemase"/>
    <property type="match status" value="1"/>
</dbReference>
<gene>
    <name evidence="8" type="primary">murI</name>
    <name evidence="9" type="ORF">B2M26_05725</name>
</gene>
<dbReference type="GO" id="GO:0042802">
    <property type="term" value="F:identical protein binding"/>
    <property type="evidence" value="ECO:0007669"/>
    <property type="project" value="UniProtKB-ARBA"/>
</dbReference>
<dbReference type="RefSeq" id="WP_079290184.1">
    <property type="nucleotide sequence ID" value="NZ_MWPS01000016.1"/>
</dbReference>
<evidence type="ECO:0000256" key="5">
    <source>
        <dbReference type="ARBA" id="ARBA00023235"/>
    </source>
</evidence>
<dbReference type="PROSITE" id="PS00924">
    <property type="entry name" value="ASP_GLU_RACEMASE_2"/>
    <property type="match status" value="1"/>
</dbReference>